<proteinExistence type="predicted"/>
<comment type="caution">
    <text evidence="2">The sequence shown here is derived from an EMBL/GenBank/DDBJ whole genome shotgun (WGS) entry which is preliminary data.</text>
</comment>
<evidence type="ECO:0000313" key="3">
    <source>
        <dbReference type="Proteomes" id="UP000308671"/>
    </source>
</evidence>
<sequence>MSNYDDLSETDSIRLLILHPGTLGSPIQTDLIHTTLRECRCDIHGNYTALSYVWGDANDTTYIFVDGFRFAVTVNLAAALHDLRDEKRQLRLWADAVCINQTNNIERSQQVGLMKEVYSYAQTTVIYLGALVEQTKILFELTNQLNPDRTKFLEIVDDAIKDIVSRPWFTRVWVYQELVLSNVVFVQVGRLRVPWDYLCEVLLDRYRDPRERNNSPQDRKILSTPTLDVCHDEDSETESTTSHLSSMVPIMHEIRHDHDTQSYRLLWNMYEARRNYQNCLRYGGRVISLLDVLASRRGSKASDLRDIIYGHLAVVDLQLKRTYERNNDSVPWPLIRSRSTQDYIPVVDYTKSVEDVLHDAALFTSSFRSMRGLLKILYNADVKASYTRRSNLPSWVPDWTLDTISLQGLPWFFDQNDTLNASEDTQAEVSTSILIKGVLRERFQLNSVPVYPHILSFVYDGSSYQLQVVEKVARVVVEDELAYESARQKLIDSVTNMFKLKDDWGMEKIDYGDIVRQIYYFWESLGAADIYPDPSRLWSSFHEMTVIDWLSKFMRDTTSTFDSFKSPSKPYPNFLINIIIMALRGKASLDIFRGMRFARFYTGDVGIVPPATEQGDFTLVKSTKDEDKNGQNSCMFRPKEDSKNEIYNKGIRAEIDPGLEGFLTIQHCTYLGKAWADCCFLSNSHFWPAKLTFSDFHVIAIH</sequence>
<keyword evidence="3" id="KW-1185">Reference proteome</keyword>
<organism evidence="2 3">
    <name type="scientific">Botrytis galanthina</name>
    <dbReference type="NCBI Taxonomy" id="278940"/>
    <lineage>
        <taxon>Eukaryota</taxon>
        <taxon>Fungi</taxon>
        <taxon>Dikarya</taxon>
        <taxon>Ascomycota</taxon>
        <taxon>Pezizomycotina</taxon>
        <taxon>Leotiomycetes</taxon>
        <taxon>Helotiales</taxon>
        <taxon>Sclerotiniaceae</taxon>
        <taxon>Botrytis</taxon>
    </lineage>
</organism>
<gene>
    <name evidence="2" type="ORF">BGAL_0052g00040</name>
</gene>
<dbReference type="Pfam" id="PF06985">
    <property type="entry name" value="HET"/>
    <property type="match status" value="1"/>
</dbReference>
<dbReference type="Proteomes" id="UP000308671">
    <property type="component" value="Unassembled WGS sequence"/>
</dbReference>
<reference evidence="2 3" key="1">
    <citation type="submission" date="2017-12" db="EMBL/GenBank/DDBJ databases">
        <title>Comparative genomics of Botrytis spp.</title>
        <authorList>
            <person name="Valero-Jimenez C.A."/>
            <person name="Tapia P."/>
            <person name="Veloso J."/>
            <person name="Silva-Moreno E."/>
            <person name="Staats M."/>
            <person name="Valdes J.H."/>
            <person name="Van Kan J.A.L."/>
        </authorList>
    </citation>
    <scope>NUCLEOTIDE SEQUENCE [LARGE SCALE GENOMIC DNA]</scope>
    <source>
        <strain evidence="2 3">MUCL435</strain>
    </source>
</reference>
<accession>A0A4S8R630</accession>
<dbReference type="PANTHER" id="PTHR24148">
    <property type="entry name" value="ANKYRIN REPEAT DOMAIN-CONTAINING PROTEIN 39 HOMOLOG-RELATED"/>
    <property type="match status" value="1"/>
</dbReference>
<dbReference type="EMBL" id="PQXL01000052">
    <property type="protein sequence ID" value="THV53373.1"/>
    <property type="molecule type" value="Genomic_DNA"/>
</dbReference>
<name>A0A4S8R630_9HELO</name>
<dbReference type="InterPro" id="IPR052895">
    <property type="entry name" value="HetReg/Transcr_Mod"/>
</dbReference>
<dbReference type="PANTHER" id="PTHR24148:SF73">
    <property type="entry name" value="HET DOMAIN PROTEIN (AFU_ORTHOLOGUE AFUA_8G01020)"/>
    <property type="match status" value="1"/>
</dbReference>
<feature type="domain" description="Heterokaryon incompatibility" evidence="1">
    <location>
        <begin position="47"/>
        <end position="177"/>
    </location>
</feature>
<dbReference type="AlphaFoldDB" id="A0A4S8R630"/>
<evidence type="ECO:0000313" key="2">
    <source>
        <dbReference type="EMBL" id="THV53373.1"/>
    </source>
</evidence>
<evidence type="ECO:0000259" key="1">
    <source>
        <dbReference type="Pfam" id="PF06985"/>
    </source>
</evidence>
<dbReference type="OrthoDB" id="2157530at2759"/>
<dbReference type="InterPro" id="IPR010730">
    <property type="entry name" value="HET"/>
</dbReference>
<protein>
    <recommendedName>
        <fullName evidence="1">Heterokaryon incompatibility domain-containing protein</fullName>
    </recommendedName>
</protein>